<reference evidence="1" key="1">
    <citation type="journal article" date="2017" name="Parasit. Vectors">
        <title>Sialotranscriptomics of Rhipicephalus zambeziensis reveals intricate expression profiles of secretory proteins and suggests tight temporal transcriptional regulation during blood-feeding.</title>
        <authorList>
            <person name="de Castro M.H."/>
            <person name="de Klerk D."/>
            <person name="Pienaar R."/>
            <person name="Rees D.J.G."/>
            <person name="Mans B.J."/>
        </authorList>
    </citation>
    <scope>NUCLEOTIDE SEQUENCE</scope>
    <source>
        <tissue evidence="1">Salivary glands</tissue>
    </source>
</reference>
<evidence type="ECO:0000313" key="1">
    <source>
        <dbReference type="EMBL" id="MAA13055.1"/>
    </source>
</evidence>
<protein>
    <submittedName>
        <fullName evidence="1">Uncharacterized protein</fullName>
    </submittedName>
</protein>
<organism evidence="1">
    <name type="scientific">Rhipicephalus zambeziensis</name>
    <dbReference type="NCBI Taxonomy" id="60191"/>
    <lineage>
        <taxon>Eukaryota</taxon>
        <taxon>Metazoa</taxon>
        <taxon>Ecdysozoa</taxon>
        <taxon>Arthropoda</taxon>
        <taxon>Chelicerata</taxon>
        <taxon>Arachnida</taxon>
        <taxon>Acari</taxon>
        <taxon>Parasitiformes</taxon>
        <taxon>Ixodida</taxon>
        <taxon>Ixodoidea</taxon>
        <taxon>Ixodidae</taxon>
        <taxon>Rhipicephalinae</taxon>
        <taxon>Rhipicephalus</taxon>
        <taxon>Rhipicephalus</taxon>
    </lineage>
</organism>
<proteinExistence type="predicted"/>
<accession>A0A224Y8G2</accession>
<name>A0A224Y8G2_9ACAR</name>
<dbReference type="AlphaFoldDB" id="A0A224Y8G2"/>
<dbReference type="EMBL" id="GFPF01001909">
    <property type="protein sequence ID" value="MAA13055.1"/>
    <property type="molecule type" value="Transcribed_RNA"/>
</dbReference>
<sequence>MYSAPFFDGGVTDHVSYDVSLERALIGADLRAFACDVETPLYPNKDTPANSTSSFLSLFLEVLKLNLNGPKRLTPVTFSFQHLTLCIARNFSRSH</sequence>